<reference evidence="1 2" key="1">
    <citation type="journal article" date="2022" name="Front. Cell. Infect. Microbiol.">
        <title>The Genomes of Two Strains of Taenia crassiceps the Animal Model for the Study of Human Cysticercosis.</title>
        <authorList>
            <person name="Bobes R.J."/>
            <person name="Estrada K."/>
            <person name="Rios-Valencia D.G."/>
            <person name="Calderon-Gallegos A."/>
            <person name="de la Torre P."/>
            <person name="Carrero J.C."/>
            <person name="Sanchez-Flores A."/>
            <person name="Laclette J.P."/>
        </authorList>
    </citation>
    <scope>NUCLEOTIDE SEQUENCE [LARGE SCALE GENOMIC DNA]</scope>
    <source>
        <strain evidence="1">WFUcys</strain>
    </source>
</reference>
<name>A0ABR4QKA9_9CEST</name>
<accession>A0ABR4QKA9</accession>
<evidence type="ECO:0000313" key="1">
    <source>
        <dbReference type="EMBL" id="KAL5109987.1"/>
    </source>
</evidence>
<sequence length="81" mass="9391">MEIQRPVQLVRMCFPYTTDYDLVLDVAAPSLHLILPNNFKQTVYSGSQHECSRSDPLHHLLGTPSNRCLLFYLSQFLLLKR</sequence>
<protein>
    <submittedName>
        <fullName evidence="1">Uncharacterized protein</fullName>
    </submittedName>
</protein>
<dbReference type="Proteomes" id="UP001651158">
    <property type="component" value="Unassembled WGS sequence"/>
</dbReference>
<proteinExistence type="predicted"/>
<gene>
    <name evidence="1" type="ORF">TcWFU_002665</name>
</gene>
<keyword evidence="2" id="KW-1185">Reference proteome</keyword>
<organism evidence="1 2">
    <name type="scientific">Taenia crassiceps</name>
    <dbReference type="NCBI Taxonomy" id="6207"/>
    <lineage>
        <taxon>Eukaryota</taxon>
        <taxon>Metazoa</taxon>
        <taxon>Spiralia</taxon>
        <taxon>Lophotrochozoa</taxon>
        <taxon>Platyhelminthes</taxon>
        <taxon>Cestoda</taxon>
        <taxon>Eucestoda</taxon>
        <taxon>Cyclophyllidea</taxon>
        <taxon>Taeniidae</taxon>
        <taxon>Taenia</taxon>
    </lineage>
</organism>
<comment type="caution">
    <text evidence="1">The sequence shown here is derived from an EMBL/GenBank/DDBJ whole genome shotgun (WGS) entry which is preliminary data.</text>
</comment>
<dbReference type="EMBL" id="JAKROA010000002">
    <property type="protein sequence ID" value="KAL5109987.1"/>
    <property type="molecule type" value="Genomic_DNA"/>
</dbReference>
<evidence type="ECO:0000313" key="2">
    <source>
        <dbReference type="Proteomes" id="UP001651158"/>
    </source>
</evidence>